<proteinExistence type="predicted"/>
<dbReference type="OrthoDB" id="3227715at2759"/>
<dbReference type="HOGENOM" id="CLU_089359_0_0_1"/>
<dbReference type="STRING" id="765257.A0A0C9YR50"/>
<feature type="compositionally biased region" description="Polar residues" evidence="1">
    <location>
        <begin position="26"/>
        <end position="43"/>
    </location>
</feature>
<organism evidence="2 3">
    <name type="scientific">Pisolithus microcarpus 441</name>
    <dbReference type="NCBI Taxonomy" id="765257"/>
    <lineage>
        <taxon>Eukaryota</taxon>
        <taxon>Fungi</taxon>
        <taxon>Dikarya</taxon>
        <taxon>Basidiomycota</taxon>
        <taxon>Agaricomycotina</taxon>
        <taxon>Agaricomycetes</taxon>
        <taxon>Agaricomycetidae</taxon>
        <taxon>Boletales</taxon>
        <taxon>Sclerodermatineae</taxon>
        <taxon>Pisolithaceae</taxon>
        <taxon>Pisolithus</taxon>
    </lineage>
</organism>
<name>A0A0C9YR50_9AGAM</name>
<reference evidence="2 3" key="1">
    <citation type="submission" date="2014-04" db="EMBL/GenBank/DDBJ databases">
        <authorList>
            <consortium name="DOE Joint Genome Institute"/>
            <person name="Kuo A."/>
            <person name="Kohler A."/>
            <person name="Costa M.D."/>
            <person name="Nagy L.G."/>
            <person name="Floudas D."/>
            <person name="Copeland A."/>
            <person name="Barry K.W."/>
            <person name="Cichocki N."/>
            <person name="Veneault-Fourrey C."/>
            <person name="LaButti K."/>
            <person name="Lindquist E.A."/>
            <person name="Lipzen A."/>
            <person name="Lundell T."/>
            <person name="Morin E."/>
            <person name="Murat C."/>
            <person name="Sun H."/>
            <person name="Tunlid A."/>
            <person name="Henrissat B."/>
            <person name="Grigoriev I.V."/>
            <person name="Hibbett D.S."/>
            <person name="Martin F."/>
            <person name="Nordberg H.P."/>
            <person name="Cantor M.N."/>
            <person name="Hua S.X."/>
        </authorList>
    </citation>
    <scope>NUCLEOTIDE SEQUENCE [LARGE SCALE GENOMIC DNA]</scope>
    <source>
        <strain evidence="2 3">441</strain>
    </source>
</reference>
<dbReference type="AlphaFoldDB" id="A0A0C9YR50"/>
<gene>
    <name evidence="2" type="ORF">PISMIDRAFT_8292</name>
</gene>
<sequence length="174" mass="19450">MPNHAQLIHASDPAYARPVIRPPSPASSVGTVYEPDQTSQSDAELSKEEFEQKWLAKLHLDDLKIDDEDNVRPVLIDPRPPPDSPEETLLVQNILAGLRSRVRQLEEEAVFQQLIVRGSKVGLEKAPSNSNLDALMRNMMPTQINGPRNSDGPWNRKREDFNVTLSHGTATRGK</sequence>
<evidence type="ECO:0000313" key="3">
    <source>
        <dbReference type="Proteomes" id="UP000054018"/>
    </source>
</evidence>
<evidence type="ECO:0000256" key="1">
    <source>
        <dbReference type="SAM" id="MobiDB-lite"/>
    </source>
</evidence>
<feature type="region of interest" description="Disordered" evidence="1">
    <location>
        <begin position="1"/>
        <end position="46"/>
    </location>
</feature>
<protein>
    <submittedName>
        <fullName evidence="2">Uncharacterized protein</fullName>
    </submittedName>
</protein>
<feature type="compositionally biased region" description="Polar residues" evidence="1">
    <location>
        <begin position="163"/>
        <end position="174"/>
    </location>
</feature>
<dbReference type="EMBL" id="KN833696">
    <property type="protein sequence ID" value="KIK27500.1"/>
    <property type="molecule type" value="Genomic_DNA"/>
</dbReference>
<keyword evidence="3" id="KW-1185">Reference proteome</keyword>
<accession>A0A0C9YR50</accession>
<dbReference type="Proteomes" id="UP000054018">
    <property type="component" value="Unassembled WGS sequence"/>
</dbReference>
<reference evidence="3" key="2">
    <citation type="submission" date="2015-01" db="EMBL/GenBank/DDBJ databases">
        <title>Evolutionary Origins and Diversification of the Mycorrhizal Mutualists.</title>
        <authorList>
            <consortium name="DOE Joint Genome Institute"/>
            <consortium name="Mycorrhizal Genomics Consortium"/>
            <person name="Kohler A."/>
            <person name="Kuo A."/>
            <person name="Nagy L.G."/>
            <person name="Floudas D."/>
            <person name="Copeland A."/>
            <person name="Barry K.W."/>
            <person name="Cichocki N."/>
            <person name="Veneault-Fourrey C."/>
            <person name="LaButti K."/>
            <person name="Lindquist E.A."/>
            <person name="Lipzen A."/>
            <person name="Lundell T."/>
            <person name="Morin E."/>
            <person name="Murat C."/>
            <person name="Riley R."/>
            <person name="Ohm R."/>
            <person name="Sun H."/>
            <person name="Tunlid A."/>
            <person name="Henrissat B."/>
            <person name="Grigoriev I.V."/>
            <person name="Hibbett D.S."/>
            <person name="Martin F."/>
        </authorList>
    </citation>
    <scope>NUCLEOTIDE SEQUENCE [LARGE SCALE GENOMIC DNA]</scope>
    <source>
        <strain evidence="3">441</strain>
    </source>
</reference>
<feature type="region of interest" description="Disordered" evidence="1">
    <location>
        <begin position="144"/>
        <end position="174"/>
    </location>
</feature>
<evidence type="ECO:0000313" key="2">
    <source>
        <dbReference type="EMBL" id="KIK27500.1"/>
    </source>
</evidence>